<sequence length="777" mass="90177">MSLTVQGERRRDKSRSRSRDRRSRDASEMTKTYSDVRESSYGYLDDGYVDKNDGKYSQLEDDRRPPYPSSSSLEPTMRGIQSFYRFDEKRFSHRDEYHRPESPNSSPLPGSFPDDNDDQTRRVVRKDRYKGRKDARESKYSKYDDYDYKDKRESQRSDFKRDRQDTIDVSDDRLKYLPQKYSQAYDEEGDSRRITRHPRSDSEDEALIYGGPPPFDPQTSTPPTYGSYIPKSADRDKRSSNHKNDYRDDRRRTHSPERDERSSRKSKGDSYREYFNDPRSSSKSNTLTAEPTRRTRDRSQDARRDTSRGPALLTAGPDQHGRDKSCDRSRKRSRDRRSSNRESSPLPPTGRMSSLTVDTNRPSNLSLAAAPGSPLLELYHGTYQDCSPMPSPLLLASQAAFSTEPPRTIDALSPLNSDVEGDGRKRNRRARFHDPEDIASRLARALKGDRPPHTEPLIEILPSLSHDQVMELRAEYKRIVKTGSERKGVNIAKHIRARLKDEDPMLMKACYSVALGMWESEAYWANFWYQGDKTRRELLIETLMGRTNDEIRHIKDAFTDKKYDNSLAKCLKTELKEDKFKKAVLTVLEERRMEDFDHYGRTLPLDYDLIDRDIDDLRKAVKAEKGGESSMIAIVLQRSDTHLRAVLKEYERHYRGNFAREALKKSGNLVGELLAHILNGIINRPVRDALLLHHALTASRKDNLRRELLVSRLVRYHWDPVHMQAVKKAYSERYDRELQDVVRDATSGEWGIFCAELCIARMPNHVRRIERVSGSGR</sequence>
<dbReference type="eggNOG" id="KOG0819">
    <property type="taxonomic scope" value="Eukaryota"/>
</dbReference>
<dbReference type="InterPro" id="IPR037104">
    <property type="entry name" value="Annexin_sf"/>
</dbReference>
<feature type="compositionally biased region" description="Basic and acidic residues" evidence="1">
    <location>
        <begin position="291"/>
        <end position="307"/>
    </location>
</feature>
<proteinExistence type="predicted"/>
<organism evidence="2 3">
    <name type="scientific">Beauveria bassiana D1-5</name>
    <dbReference type="NCBI Taxonomy" id="1245745"/>
    <lineage>
        <taxon>Eukaryota</taxon>
        <taxon>Fungi</taxon>
        <taxon>Dikarya</taxon>
        <taxon>Ascomycota</taxon>
        <taxon>Pezizomycotina</taxon>
        <taxon>Sordariomycetes</taxon>
        <taxon>Hypocreomycetidae</taxon>
        <taxon>Hypocreales</taxon>
        <taxon>Cordycipitaceae</taxon>
        <taxon>Beauveria</taxon>
    </lineage>
</organism>
<protein>
    <submittedName>
        <fullName evidence="2">Annexin A11</fullName>
    </submittedName>
</protein>
<reference evidence="2 3" key="1">
    <citation type="submission" date="2012-10" db="EMBL/GenBank/DDBJ databases">
        <title>Genome sequencing and analysis of entomopathogenic fungi Beauveria bassiana D1-5.</title>
        <authorList>
            <person name="Li Q."/>
            <person name="Wang L."/>
            <person name="Zhang Z."/>
            <person name="Wang Q."/>
            <person name="Ren J."/>
            <person name="Wang M."/>
            <person name="Xu W."/>
            <person name="Wang J."/>
            <person name="Lu Y."/>
            <person name="Du Q."/>
            <person name="Sun Z."/>
        </authorList>
    </citation>
    <scope>NUCLEOTIDE SEQUENCE [LARGE SCALE GENOMIC DNA]</scope>
    <source>
        <strain evidence="2 3">D1-5</strain>
    </source>
</reference>
<dbReference type="GO" id="GO:0005634">
    <property type="term" value="C:nucleus"/>
    <property type="evidence" value="ECO:0007669"/>
    <property type="project" value="TreeGrafter"/>
</dbReference>
<feature type="compositionally biased region" description="Polar residues" evidence="1">
    <location>
        <begin position="351"/>
        <end position="361"/>
    </location>
</feature>
<dbReference type="GO" id="GO:0012506">
    <property type="term" value="C:vesicle membrane"/>
    <property type="evidence" value="ECO:0007669"/>
    <property type="project" value="TreeGrafter"/>
</dbReference>
<feature type="compositionally biased region" description="Polar residues" evidence="1">
    <location>
        <begin position="278"/>
        <end position="289"/>
    </location>
</feature>
<feature type="region of interest" description="Disordered" evidence="1">
    <location>
        <begin position="406"/>
        <end position="433"/>
    </location>
</feature>
<dbReference type="GO" id="GO:0005509">
    <property type="term" value="F:calcium ion binding"/>
    <property type="evidence" value="ECO:0007669"/>
    <property type="project" value="InterPro"/>
</dbReference>
<name>A0A0A2VLZ7_BEABA</name>
<feature type="compositionally biased region" description="Basic residues" evidence="1">
    <location>
        <begin position="122"/>
        <end position="131"/>
    </location>
</feature>
<dbReference type="GO" id="GO:0005544">
    <property type="term" value="F:calcium-dependent phospholipid binding"/>
    <property type="evidence" value="ECO:0007669"/>
    <property type="project" value="InterPro"/>
</dbReference>
<dbReference type="STRING" id="1245745.A0A0A2VLZ7"/>
<feature type="compositionally biased region" description="Basic and acidic residues" evidence="1">
    <location>
        <begin position="232"/>
        <end position="276"/>
    </location>
</feature>
<feature type="compositionally biased region" description="Basic and acidic residues" evidence="1">
    <location>
        <begin position="190"/>
        <end position="201"/>
    </location>
</feature>
<feature type="compositionally biased region" description="Basic and acidic residues" evidence="1">
    <location>
        <begin position="7"/>
        <end position="38"/>
    </location>
</feature>
<comment type="caution">
    <text evidence="2">The sequence shown here is derived from an EMBL/GenBank/DDBJ whole genome shotgun (WGS) entry which is preliminary data.</text>
</comment>
<feature type="compositionally biased region" description="Basic and acidic residues" evidence="1">
    <location>
        <begin position="132"/>
        <end position="175"/>
    </location>
</feature>
<dbReference type="HOGENOM" id="CLU_012466_1_0_1"/>
<dbReference type="EMBL" id="ANFO01000702">
    <property type="protein sequence ID" value="KGQ07347.1"/>
    <property type="molecule type" value="Genomic_DNA"/>
</dbReference>
<dbReference type="Proteomes" id="UP000030106">
    <property type="component" value="Unassembled WGS sequence"/>
</dbReference>
<feature type="region of interest" description="Disordered" evidence="1">
    <location>
        <begin position="1"/>
        <end position="79"/>
    </location>
</feature>
<feature type="compositionally biased region" description="Basic and acidic residues" evidence="1">
    <location>
        <begin position="319"/>
        <end position="328"/>
    </location>
</feature>
<dbReference type="GO" id="GO:0005737">
    <property type="term" value="C:cytoplasm"/>
    <property type="evidence" value="ECO:0007669"/>
    <property type="project" value="TreeGrafter"/>
</dbReference>
<dbReference type="OrthoDB" id="2134400at2759"/>
<evidence type="ECO:0000313" key="2">
    <source>
        <dbReference type="EMBL" id="KGQ07347.1"/>
    </source>
</evidence>
<gene>
    <name evidence="2" type="ORF">BBAD15_g7332</name>
</gene>
<dbReference type="GO" id="GO:0001786">
    <property type="term" value="F:phosphatidylserine binding"/>
    <property type="evidence" value="ECO:0007669"/>
    <property type="project" value="TreeGrafter"/>
</dbReference>
<dbReference type="PANTHER" id="PTHR10502:SF107">
    <property type="entry name" value="ANNEXIN ANXC4 (AFU_ORTHOLOGUE AFUA_3G07020)"/>
    <property type="match status" value="1"/>
</dbReference>
<feature type="compositionally biased region" description="Basic and acidic residues" evidence="1">
    <location>
        <begin position="48"/>
        <end position="65"/>
    </location>
</feature>
<dbReference type="GO" id="GO:0005886">
    <property type="term" value="C:plasma membrane"/>
    <property type="evidence" value="ECO:0007669"/>
    <property type="project" value="TreeGrafter"/>
</dbReference>
<dbReference type="Gene3D" id="1.10.220.10">
    <property type="entry name" value="Annexin"/>
    <property type="match status" value="3"/>
</dbReference>
<dbReference type="SUPFAM" id="SSF47874">
    <property type="entry name" value="Annexin"/>
    <property type="match status" value="1"/>
</dbReference>
<accession>A0A0A2VLZ7</accession>
<evidence type="ECO:0000313" key="3">
    <source>
        <dbReference type="Proteomes" id="UP000030106"/>
    </source>
</evidence>
<feature type="region of interest" description="Disordered" evidence="1">
    <location>
        <begin position="91"/>
        <end position="368"/>
    </location>
</feature>
<feature type="compositionally biased region" description="Basic and acidic residues" evidence="1">
    <location>
        <begin position="91"/>
        <end position="101"/>
    </location>
</feature>
<evidence type="ECO:0000256" key="1">
    <source>
        <dbReference type="SAM" id="MobiDB-lite"/>
    </source>
</evidence>
<dbReference type="PANTHER" id="PTHR10502">
    <property type="entry name" value="ANNEXIN"/>
    <property type="match status" value="1"/>
</dbReference>
<dbReference type="AlphaFoldDB" id="A0A0A2VLZ7"/>